<keyword evidence="2" id="KW-1185">Reference proteome</keyword>
<name>A0A1G9G721_9BACT</name>
<dbReference type="AlphaFoldDB" id="A0A1G9G721"/>
<proteinExistence type="predicted"/>
<accession>A0A1G9G721</accession>
<evidence type="ECO:0008006" key="3">
    <source>
        <dbReference type="Google" id="ProtNLM"/>
    </source>
</evidence>
<reference evidence="1 2" key="1">
    <citation type="submission" date="2016-10" db="EMBL/GenBank/DDBJ databases">
        <authorList>
            <person name="de Groot N.N."/>
        </authorList>
    </citation>
    <scope>NUCLEOTIDE SEQUENCE [LARGE SCALE GENOMIC DNA]</scope>
    <source>
        <strain evidence="1 2">DSM 25186</strain>
    </source>
</reference>
<organism evidence="1 2">
    <name type="scientific">Catalinimonas alkaloidigena</name>
    <dbReference type="NCBI Taxonomy" id="1075417"/>
    <lineage>
        <taxon>Bacteria</taxon>
        <taxon>Pseudomonadati</taxon>
        <taxon>Bacteroidota</taxon>
        <taxon>Cytophagia</taxon>
        <taxon>Cytophagales</taxon>
        <taxon>Catalimonadaceae</taxon>
        <taxon>Catalinimonas</taxon>
    </lineage>
</organism>
<dbReference type="EMBL" id="FNFO01000004">
    <property type="protein sequence ID" value="SDK96372.1"/>
    <property type="molecule type" value="Genomic_DNA"/>
</dbReference>
<evidence type="ECO:0000313" key="2">
    <source>
        <dbReference type="Proteomes" id="UP000198510"/>
    </source>
</evidence>
<dbReference type="Proteomes" id="UP000198510">
    <property type="component" value="Unassembled WGS sequence"/>
</dbReference>
<sequence length="55" mass="6403">MNLICDDEDNYVKRSALLSLNRIDVTESKKQAEIFINDTDEYLRLVSGKILNEKK</sequence>
<gene>
    <name evidence="1" type="ORF">SAMN05421823_1044</name>
</gene>
<evidence type="ECO:0000313" key="1">
    <source>
        <dbReference type="EMBL" id="SDK96372.1"/>
    </source>
</evidence>
<protein>
    <recommendedName>
        <fullName evidence="3">HEAT repeat-containing protein</fullName>
    </recommendedName>
</protein>